<dbReference type="RefSeq" id="WP_322134777.1">
    <property type="nucleotide sequence ID" value="NZ_CP085036.1"/>
</dbReference>
<accession>A0ABT6KRS8</accession>
<keyword evidence="2" id="KW-1185">Reference proteome</keyword>
<dbReference type="Proteomes" id="UP001160142">
    <property type="component" value="Unassembled WGS sequence"/>
</dbReference>
<reference evidence="1 2" key="1">
    <citation type="submission" date="2023-04" db="EMBL/GenBank/DDBJ databases">
        <title>Genome Encyclopedia of Bacteria and Archaea VI: Functional Genomics of Type Strains.</title>
        <authorList>
            <person name="Whitman W."/>
        </authorList>
    </citation>
    <scope>NUCLEOTIDE SEQUENCE [LARGE SCALE GENOMIC DNA]</scope>
    <source>
        <strain evidence="1 2">SG_E_30_P1</strain>
    </source>
</reference>
<organism evidence="1 2">
    <name type="scientific">Antiquaquibacter oligotrophicus</name>
    <dbReference type="NCBI Taxonomy" id="2880260"/>
    <lineage>
        <taxon>Bacteria</taxon>
        <taxon>Bacillati</taxon>
        <taxon>Actinomycetota</taxon>
        <taxon>Actinomycetes</taxon>
        <taxon>Micrococcales</taxon>
        <taxon>Microbacteriaceae</taxon>
        <taxon>Antiquaquibacter</taxon>
    </lineage>
</organism>
<sequence>MSISEPAAAPGSAPFLAEQWRARAMSGGWLHPDDWHGAAVSAMVRAVIDDEGLAEASAELGAERASRGVGLTEGLDDLAALFSVASRPAPPFHIVKAFSEAWVDVSTAAILARGATDSLTGLRTSDYLEARLVEVYSAQRATGIPASESHTMIVVSGDRLTGWKRVLRSCAIARIVSEVLSSGETNVILRSGTIVSIVGAASALEHSIRIRHRLLVVDDAEEVTVELRELPDDYESAVLALVDL</sequence>
<comment type="caution">
    <text evidence="1">The sequence shown here is derived from an EMBL/GenBank/DDBJ whole genome shotgun (WGS) entry which is preliminary data.</text>
</comment>
<proteinExistence type="predicted"/>
<evidence type="ECO:0000313" key="2">
    <source>
        <dbReference type="Proteomes" id="UP001160142"/>
    </source>
</evidence>
<evidence type="ECO:0000313" key="1">
    <source>
        <dbReference type="EMBL" id="MDH6182500.1"/>
    </source>
</evidence>
<dbReference type="EMBL" id="JARXVQ010000001">
    <property type="protein sequence ID" value="MDH6182500.1"/>
    <property type="molecule type" value="Genomic_DNA"/>
</dbReference>
<name>A0ABT6KRS8_9MICO</name>
<gene>
    <name evidence="1" type="ORF">M2152_002682</name>
</gene>
<protein>
    <submittedName>
        <fullName evidence="1">Stress-induced morphogen</fullName>
    </submittedName>
</protein>